<dbReference type="OrthoDB" id="1264301at2"/>
<evidence type="ECO:0000313" key="1">
    <source>
        <dbReference type="EMBL" id="SEI92541.1"/>
    </source>
</evidence>
<dbReference type="STRING" id="529704.SAMN02927913_1669"/>
<keyword evidence="2" id="KW-1185">Reference proteome</keyword>
<dbReference type="AlphaFoldDB" id="A0A1H6UJP9"/>
<evidence type="ECO:0000313" key="2">
    <source>
        <dbReference type="Proteomes" id="UP000199420"/>
    </source>
</evidence>
<proteinExistence type="predicted"/>
<protein>
    <submittedName>
        <fullName evidence="1">Uncharacterized small protein</fullName>
    </submittedName>
</protein>
<name>A0A1H6UJP9_9GAMM</name>
<sequence length="58" mass="6371">MSDFKIGDVVQLKSGGPAMTITAVGPTTLTCEWFDQSEMPHSKVFVHNAVEIYQPPSF</sequence>
<dbReference type="RefSeq" id="WP_091335856.1">
    <property type="nucleotide sequence ID" value="NZ_FNYC01000003.1"/>
</dbReference>
<dbReference type="InterPro" id="IPR019226">
    <property type="entry name" value="DUF2158"/>
</dbReference>
<dbReference type="Pfam" id="PF09926">
    <property type="entry name" value="DUF2158"/>
    <property type="match status" value="1"/>
</dbReference>
<accession>A0A1H6UJP9</accession>
<gene>
    <name evidence="1" type="ORF">SAMN04487997_2058</name>
</gene>
<reference evidence="1 2" key="1">
    <citation type="submission" date="2016-10" db="EMBL/GenBank/DDBJ databases">
        <authorList>
            <person name="de Groot N.N."/>
        </authorList>
    </citation>
    <scope>NUCLEOTIDE SEQUENCE [LARGE SCALE GENOMIC DNA]</scope>
    <source>
        <strain evidence="1 2">DSM 26515</strain>
    </source>
</reference>
<dbReference type="EMBL" id="FNYC01000003">
    <property type="protein sequence ID" value="SEI92541.1"/>
    <property type="molecule type" value="Genomic_DNA"/>
</dbReference>
<organism evidence="1 2">
    <name type="scientific">Frateuria terrea</name>
    <dbReference type="NCBI Taxonomy" id="529704"/>
    <lineage>
        <taxon>Bacteria</taxon>
        <taxon>Pseudomonadati</taxon>
        <taxon>Pseudomonadota</taxon>
        <taxon>Gammaproteobacteria</taxon>
        <taxon>Lysobacterales</taxon>
        <taxon>Rhodanobacteraceae</taxon>
        <taxon>Frateuria</taxon>
    </lineage>
</organism>
<dbReference type="Proteomes" id="UP000199420">
    <property type="component" value="Unassembled WGS sequence"/>
</dbReference>